<evidence type="ECO:0000313" key="1">
    <source>
        <dbReference type="EMBL" id="RTQ89930.1"/>
    </source>
</evidence>
<protein>
    <submittedName>
        <fullName evidence="1">Uncharacterized protein</fullName>
    </submittedName>
</protein>
<reference evidence="1 2" key="1">
    <citation type="submission" date="2018-12" db="EMBL/GenBank/DDBJ databases">
        <authorList>
            <person name="Kartti S."/>
            <person name="Manni A."/>
            <person name="Chemao El Fihri M.W."/>
            <person name="Laamarti M."/>
            <person name="Temsamani L."/>
            <person name="El Jamali J.E."/>
            <person name="Ouadghiri M."/>
            <person name="Ibrahimi A."/>
            <person name="Filati-Maltouf A."/>
        </authorList>
    </citation>
    <scope>NUCLEOTIDE SEQUENCE [LARGE SCALE GENOMIC DNA]</scope>
    <source>
        <strain evidence="1 2">MDMC339</strain>
    </source>
</reference>
<organism evidence="1 2">
    <name type="scientific">Stenotrophomonas maltophilia</name>
    <name type="common">Pseudomonas maltophilia</name>
    <name type="synonym">Xanthomonas maltophilia</name>
    <dbReference type="NCBI Taxonomy" id="40324"/>
    <lineage>
        <taxon>Bacteria</taxon>
        <taxon>Pseudomonadati</taxon>
        <taxon>Pseudomonadota</taxon>
        <taxon>Gammaproteobacteria</taxon>
        <taxon>Lysobacterales</taxon>
        <taxon>Lysobacteraceae</taxon>
        <taxon>Stenotrophomonas</taxon>
        <taxon>Stenotrophomonas maltophilia group</taxon>
    </lineage>
</organism>
<dbReference type="RefSeq" id="WP_126928743.1">
    <property type="nucleotide sequence ID" value="NZ_RXLZ01000019.1"/>
</dbReference>
<comment type="caution">
    <text evidence="1">The sequence shown here is derived from an EMBL/GenBank/DDBJ whole genome shotgun (WGS) entry which is preliminary data.</text>
</comment>
<dbReference type="AlphaFoldDB" id="A0A431UK82"/>
<sequence>MAYAEFTNVPNVQTLIDLVVQFAQVNGWIVDRNNLVGANRTATLRIPGVSDYVHLFNTDQLSLKSRISIGYDGNATPSAQPLVSPRDILTYELVGPFPRLKLFANGNAIHVAIALAVAGEYRHHTFGVLEKAGAYTGGTYVDGTYWARTGSYSGVLIANGSNVVLFGHNPNTTGCGHVRADSAEDGRTNSYNQICNYYGNALGAEGQAGSGVGSLYQSNTSATYDSMWLGYALGGCDENTFSGRSVLHPIQLSIRRPGTGVYLSPIGRVSGLRACYLEKLEPEQEITIGEDTWMVFPWLRKLAMSSVTNAPPASGNYGWAVKKS</sequence>
<dbReference type="Proteomes" id="UP000271705">
    <property type="component" value="Unassembled WGS sequence"/>
</dbReference>
<dbReference type="EMBL" id="RXLZ01000019">
    <property type="protein sequence ID" value="RTQ89930.1"/>
    <property type="molecule type" value="Genomic_DNA"/>
</dbReference>
<proteinExistence type="predicted"/>
<evidence type="ECO:0000313" key="2">
    <source>
        <dbReference type="Proteomes" id="UP000271705"/>
    </source>
</evidence>
<gene>
    <name evidence="1" type="ORF">EKL94_08515</name>
</gene>
<accession>A0A431UK82</accession>
<name>A0A431UK82_STEMA</name>